<protein>
    <submittedName>
        <fullName evidence="2">Conjugal transfer protein TraD</fullName>
    </submittedName>
</protein>
<evidence type="ECO:0000313" key="3">
    <source>
        <dbReference type="Proteomes" id="UP001108025"/>
    </source>
</evidence>
<feature type="region of interest" description="Disordered" evidence="1">
    <location>
        <begin position="1"/>
        <end position="28"/>
    </location>
</feature>
<dbReference type="Proteomes" id="UP001108025">
    <property type="component" value="Unassembled WGS sequence"/>
</dbReference>
<comment type="caution">
    <text evidence="2">The sequence shown here is derived from an EMBL/GenBank/DDBJ whole genome shotgun (WGS) entry which is preliminary data.</text>
</comment>
<evidence type="ECO:0000313" key="2">
    <source>
        <dbReference type="EMBL" id="MCD1117473.1"/>
    </source>
</evidence>
<proteinExistence type="predicted"/>
<sequence>MGKSKTVVSQLLPKSSIESQESDTNIDPSTLDIEFDINESLNGQILQEEPEKDSGSQLDFLEEEEEWNKYRIVSEDNGLAQGVTYEELSNVEMMLQQDILESSQKETAIATVQKIYGTELHTLLENSIENASQKIAELLDNSIYTKKTGSSILQNNHSNPFNIDGYIT</sequence>
<keyword evidence="3" id="KW-1185">Reference proteome</keyword>
<dbReference type="RefSeq" id="WP_230669396.1">
    <property type="nucleotide sequence ID" value="NZ_JAJNAY010000001.1"/>
</dbReference>
<evidence type="ECO:0000256" key="1">
    <source>
        <dbReference type="SAM" id="MobiDB-lite"/>
    </source>
</evidence>
<dbReference type="EMBL" id="JAJNAY010000001">
    <property type="protein sequence ID" value="MCD1117473.1"/>
    <property type="molecule type" value="Genomic_DNA"/>
</dbReference>
<dbReference type="AlphaFoldDB" id="A0A9Q3V4C5"/>
<organism evidence="2 3">
    <name type="scientific">Chryseobacterium turcicum</name>
    <dbReference type="NCBI Taxonomy" id="2898076"/>
    <lineage>
        <taxon>Bacteria</taxon>
        <taxon>Pseudomonadati</taxon>
        <taxon>Bacteroidota</taxon>
        <taxon>Flavobacteriia</taxon>
        <taxon>Flavobacteriales</taxon>
        <taxon>Weeksellaceae</taxon>
        <taxon>Chryseobacterium group</taxon>
        <taxon>Chryseobacterium</taxon>
    </lineage>
</organism>
<reference evidence="2" key="1">
    <citation type="submission" date="2021-11" db="EMBL/GenBank/DDBJ databases">
        <title>Description of novel Chryseobacterium species.</title>
        <authorList>
            <person name="Saticioglu I.B."/>
            <person name="Ay H."/>
            <person name="Altun S."/>
            <person name="Duman M."/>
        </authorList>
    </citation>
    <scope>NUCLEOTIDE SEQUENCE</scope>
    <source>
        <strain evidence="2">C-17</strain>
    </source>
</reference>
<accession>A0A9Q3V4C5</accession>
<gene>
    <name evidence="2" type="ORF">LO744_11450</name>
</gene>
<name>A0A9Q3V4C5_9FLAO</name>